<accession>A0A8X8X3T7</accession>
<organism evidence="2">
    <name type="scientific">Salvia splendens</name>
    <name type="common">Scarlet sage</name>
    <dbReference type="NCBI Taxonomy" id="180675"/>
    <lineage>
        <taxon>Eukaryota</taxon>
        <taxon>Viridiplantae</taxon>
        <taxon>Streptophyta</taxon>
        <taxon>Embryophyta</taxon>
        <taxon>Tracheophyta</taxon>
        <taxon>Spermatophyta</taxon>
        <taxon>Magnoliopsida</taxon>
        <taxon>eudicotyledons</taxon>
        <taxon>Gunneridae</taxon>
        <taxon>Pentapetalae</taxon>
        <taxon>asterids</taxon>
        <taxon>lamiids</taxon>
        <taxon>Lamiales</taxon>
        <taxon>Lamiaceae</taxon>
        <taxon>Nepetoideae</taxon>
        <taxon>Mentheae</taxon>
        <taxon>Salviinae</taxon>
        <taxon>Salvia</taxon>
        <taxon>Salvia subgen. Calosphace</taxon>
        <taxon>core Calosphace</taxon>
    </lineage>
</organism>
<dbReference type="InterPro" id="IPR011989">
    <property type="entry name" value="ARM-like"/>
</dbReference>
<keyword evidence="3" id="KW-1185">Reference proteome</keyword>
<proteinExistence type="predicted"/>
<dbReference type="Gene3D" id="1.25.10.10">
    <property type="entry name" value="Leucine-rich Repeat Variant"/>
    <property type="match status" value="3"/>
</dbReference>
<reference evidence="2" key="1">
    <citation type="submission" date="2018-01" db="EMBL/GenBank/DDBJ databases">
        <authorList>
            <person name="Mao J.F."/>
        </authorList>
    </citation>
    <scope>NUCLEOTIDE SEQUENCE</scope>
    <source>
        <strain evidence="2">Huo1</strain>
        <tissue evidence="2">Leaf</tissue>
    </source>
</reference>
<evidence type="ECO:0000313" key="3">
    <source>
        <dbReference type="Proteomes" id="UP000298416"/>
    </source>
</evidence>
<dbReference type="EMBL" id="PNBA02000012">
    <property type="protein sequence ID" value="KAG6405275.1"/>
    <property type="molecule type" value="Genomic_DNA"/>
</dbReference>
<dbReference type="InterPro" id="IPR000225">
    <property type="entry name" value="Armadillo"/>
</dbReference>
<sequence length="357" mass="38438">MERSVGKGAESSNSRDWDVLFRLFAKAIADENDTQLLGSPHRNSSANVQEASACCLTCITSQGEMAHLIGQSGAIPILLRLLPNYDGGFQMALLKCLRSVVTFWIPNRVSLASHVGLETVLAMLETSSGEFKLILLEILSSLALVRECSCIYSEGNATAKVVAGISLGVISSHVDFIRPIAQAGAIPLYAELLCGSDPAGKEVAEDVLCVLAVNEENAVEIVENLIRSLRGGDARAKAAAVGVIWDLSSYKEKAAGAVAQLSQNKADRAVLANSGAIQRLISMLEAEDDVLRDDAAEALVNFSLDPSLGEQISCILENPLFQDMQLRVMQMRDAYRHMEPSLQHPLTLNPALSRILH</sequence>
<dbReference type="SMART" id="SM00185">
    <property type="entry name" value="ARM"/>
    <property type="match status" value="3"/>
</dbReference>
<reference evidence="2" key="2">
    <citation type="submission" date="2020-08" db="EMBL/GenBank/DDBJ databases">
        <title>Plant Genome Project.</title>
        <authorList>
            <person name="Zhang R.-G."/>
        </authorList>
    </citation>
    <scope>NUCLEOTIDE SEQUENCE</scope>
    <source>
        <strain evidence="2">Huo1</strain>
        <tissue evidence="2">Leaf</tissue>
    </source>
</reference>
<dbReference type="AlphaFoldDB" id="A0A8X8X3T7"/>
<evidence type="ECO:0000256" key="1">
    <source>
        <dbReference type="ARBA" id="ARBA00022737"/>
    </source>
</evidence>
<dbReference type="SUPFAM" id="SSF48371">
    <property type="entry name" value="ARM repeat"/>
    <property type="match status" value="1"/>
</dbReference>
<evidence type="ECO:0008006" key="4">
    <source>
        <dbReference type="Google" id="ProtNLM"/>
    </source>
</evidence>
<dbReference type="PANTHER" id="PTHR46241:SF1">
    <property type="entry name" value="OUTER DYNEIN ARM-DOCKING COMPLEX SUBUNIT 2"/>
    <property type="match status" value="1"/>
</dbReference>
<keyword evidence="1" id="KW-0677">Repeat</keyword>
<dbReference type="Proteomes" id="UP000298416">
    <property type="component" value="Unassembled WGS sequence"/>
</dbReference>
<comment type="caution">
    <text evidence="2">The sequence shown here is derived from an EMBL/GenBank/DDBJ whole genome shotgun (WGS) entry which is preliminary data.</text>
</comment>
<dbReference type="PANTHER" id="PTHR46241">
    <property type="entry name" value="ARMADILLO REPEAT-CONTAINING PROTEIN 4 ARMC4"/>
    <property type="match status" value="1"/>
</dbReference>
<evidence type="ECO:0000313" key="2">
    <source>
        <dbReference type="EMBL" id="KAG6405275.1"/>
    </source>
</evidence>
<name>A0A8X8X3T7_SALSN</name>
<gene>
    <name evidence="2" type="ORF">SASPL_132862</name>
</gene>
<dbReference type="InterPro" id="IPR016024">
    <property type="entry name" value="ARM-type_fold"/>
</dbReference>
<protein>
    <recommendedName>
        <fullName evidence="4">Vacuolar protein 8</fullName>
    </recommendedName>
</protein>